<organism evidence="2 3">
    <name type="scientific">Haloplasma contractile SSD-17B</name>
    <dbReference type="NCBI Taxonomy" id="1033810"/>
    <lineage>
        <taxon>Bacteria</taxon>
        <taxon>Bacillati</taxon>
        <taxon>Mycoplasmatota</taxon>
        <taxon>Mollicutes</taxon>
        <taxon>Haloplasmatales</taxon>
        <taxon>Haloplasmataceae</taxon>
        <taxon>Haloplasma</taxon>
    </lineage>
</organism>
<name>U2E0C1_9MOLU</name>
<comment type="caution">
    <text evidence="2">The sequence shown here is derived from an EMBL/GenBank/DDBJ whole genome shotgun (WGS) entry which is preliminary data.</text>
</comment>
<gene>
    <name evidence="2" type="ORF">HLPCO_000538</name>
</gene>
<dbReference type="EMBL" id="AFNU02000001">
    <property type="protein sequence ID" value="ERJ13872.1"/>
    <property type="molecule type" value="Genomic_DNA"/>
</dbReference>
<evidence type="ECO:0000256" key="1">
    <source>
        <dbReference type="SAM" id="MobiDB-lite"/>
    </source>
</evidence>
<feature type="compositionally biased region" description="Acidic residues" evidence="1">
    <location>
        <begin position="172"/>
        <end position="194"/>
    </location>
</feature>
<reference evidence="2 3" key="2">
    <citation type="journal article" date="2013" name="PLoS ONE">
        <title>INDIGO - INtegrated Data Warehouse of MIcrobial GenOmes with Examples from the Red Sea Extremophiles.</title>
        <authorList>
            <person name="Alam I."/>
            <person name="Antunes A."/>
            <person name="Kamau A.A."/>
            <person name="Ba Alawi W."/>
            <person name="Kalkatawi M."/>
            <person name="Stingl U."/>
            <person name="Bajic V.B."/>
        </authorList>
    </citation>
    <scope>NUCLEOTIDE SEQUENCE [LARGE SCALE GENOMIC DNA]</scope>
    <source>
        <strain evidence="2 3">SSD-17B</strain>
    </source>
</reference>
<reference evidence="2 3" key="1">
    <citation type="journal article" date="2011" name="J. Bacteriol.">
        <title>Genome sequence of Haloplasma contractile, an unusual contractile bacterium from a deep-sea anoxic brine lake.</title>
        <authorList>
            <person name="Antunes A."/>
            <person name="Alam I."/>
            <person name="El Dorry H."/>
            <person name="Siam R."/>
            <person name="Robertson A."/>
            <person name="Bajic V.B."/>
            <person name="Stingl U."/>
        </authorList>
    </citation>
    <scope>NUCLEOTIDE SEQUENCE [LARGE SCALE GENOMIC DNA]</scope>
    <source>
        <strain evidence="2 3">SSD-17B</strain>
    </source>
</reference>
<sequence length="353" mass="42443">MNKQQIQALYDKIELLEFKQELLLDLLKSNNRQLSLQSENRLEGFTIQHNLTRQQHGELYELTKNIRDEYSSLIIGRPTLFGRSGIRGIERDQAETLTDKDEYEFHLSEITSMCEDQEMCQKIARITGVFDYLYGETARQLQELREEYNRLDEQEQDLRENEERGTESKEVEIEDVEEQTEKLEEQEEELDERENAETFHFSSEFDGLIQEFEDNYLKSQEILETFRTYNLTSITKFYDEGFEELEQEQSVSDVKTTKQTIFENKFTLEHYGMIEIINNSDQDETEFRDMIEYIFDTHDHDYVRNISYLVKTYRMMEHFNTLNHLSVSDCERLLQRIKNCNDMLFEVNERLHE</sequence>
<dbReference type="InParanoid" id="U2E0C1"/>
<evidence type="ECO:0000313" key="2">
    <source>
        <dbReference type="EMBL" id="ERJ13872.1"/>
    </source>
</evidence>
<proteinExistence type="predicted"/>
<feature type="region of interest" description="Disordered" evidence="1">
    <location>
        <begin position="152"/>
        <end position="195"/>
    </location>
</feature>
<dbReference type="Proteomes" id="UP000005707">
    <property type="component" value="Unassembled WGS sequence"/>
</dbReference>
<feature type="compositionally biased region" description="Basic and acidic residues" evidence="1">
    <location>
        <begin position="152"/>
        <end position="171"/>
    </location>
</feature>
<dbReference type="STRING" id="1033810.HLPCO_000538"/>
<keyword evidence="3" id="KW-1185">Reference proteome</keyword>
<dbReference type="AlphaFoldDB" id="U2E0C1"/>
<protein>
    <submittedName>
        <fullName evidence="2">Uncharacterized protein</fullName>
    </submittedName>
</protein>
<evidence type="ECO:0000313" key="3">
    <source>
        <dbReference type="Proteomes" id="UP000005707"/>
    </source>
</evidence>
<accession>U2E0C1</accession>
<dbReference type="RefSeq" id="WP_008826021.1">
    <property type="nucleotide sequence ID" value="NZ_AFNU02000001.1"/>
</dbReference>